<feature type="transmembrane region" description="Helical" evidence="1">
    <location>
        <begin position="169"/>
        <end position="187"/>
    </location>
</feature>
<comment type="caution">
    <text evidence="3">The sequence shown here is derived from an EMBL/GenBank/DDBJ whole genome shotgun (WGS) entry which is preliminary data.</text>
</comment>
<evidence type="ECO:0000313" key="4">
    <source>
        <dbReference type="Proteomes" id="UP000244077"/>
    </source>
</evidence>
<feature type="transmembrane region" description="Helical" evidence="1">
    <location>
        <begin position="91"/>
        <end position="124"/>
    </location>
</feature>
<reference evidence="3 4" key="1">
    <citation type="submission" date="2018-04" db="EMBL/GenBank/DDBJ databases">
        <title>Genomic Encyclopedia of Archaeal and Bacterial Type Strains, Phase II (KMG-II): from individual species to whole genera.</title>
        <authorList>
            <person name="Goeker M."/>
        </authorList>
    </citation>
    <scope>NUCLEOTIDE SEQUENCE [LARGE SCALE GENOMIC DNA]</scope>
    <source>
        <strain evidence="3 4">DSM 100434</strain>
    </source>
</reference>
<protein>
    <submittedName>
        <fullName evidence="3">Urease accessory protein</fullName>
    </submittedName>
</protein>
<evidence type="ECO:0000256" key="1">
    <source>
        <dbReference type="SAM" id="Phobius"/>
    </source>
</evidence>
<evidence type="ECO:0000313" key="3">
    <source>
        <dbReference type="EMBL" id="PTQ71955.1"/>
    </source>
</evidence>
<evidence type="ECO:0000256" key="2">
    <source>
        <dbReference type="SAM" id="SignalP"/>
    </source>
</evidence>
<dbReference type="InterPro" id="IPR007038">
    <property type="entry name" value="HupE_UreJ"/>
</dbReference>
<accession>A0A2T5HK51</accession>
<keyword evidence="1" id="KW-1133">Transmembrane helix</keyword>
<feature type="transmembrane region" description="Helical" evidence="1">
    <location>
        <begin position="35"/>
        <end position="54"/>
    </location>
</feature>
<sequence>MNKYLLTGLFALLTSPALAHLPPEQHGSFLAGVSHPLFGLDHIIAMVAVGIWAVQIGGKAVWAVPAGFVGAMALGYFGGIMGLPLPFVEPMILASAIIVGLLATFAVKPSLAAGVGIAALFGLFHGHAHGSELGAAQALTFGLGFIAATAALHAIGVIAAQLVARVLPYGPRILGAVSALLGLSLIFG</sequence>
<dbReference type="EMBL" id="QAOH01000007">
    <property type="protein sequence ID" value="PTQ71955.1"/>
    <property type="molecule type" value="Genomic_DNA"/>
</dbReference>
<dbReference type="Pfam" id="PF04955">
    <property type="entry name" value="HupE_UreJ"/>
    <property type="match status" value="1"/>
</dbReference>
<feature type="transmembrane region" description="Helical" evidence="1">
    <location>
        <begin position="136"/>
        <end position="163"/>
    </location>
</feature>
<dbReference type="Proteomes" id="UP000244077">
    <property type="component" value="Unassembled WGS sequence"/>
</dbReference>
<dbReference type="AlphaFoldDB" id="A0A2T5HK51"/>
<keyword evidence="2" id="KW-0732">Signal</keyword>
<dbReference type="RefSeq" id="WP_107816636.1">
    <property type="nucleotide sequence ID" value="NZ_QAOH01000007.1"/>
</dbReference>
<keyword evidence="4" id="KW-1185">Reference proteome</keyword>
<dbReference type="PIRSF" id="PIRSF016919">
    <property type="entry name" value="HupE_UreJ"/>
    <property type="match status" value="1"/>
</dbReference>
<gene>
    <name evidence="3" type="ORF">C8N42_107134</name>
</gene>
<feature type="transmembrane region" description="Helical" evidence="1">
    <location>
        <begin position="61"/>
        <end position="85"/>
    </location>
</feature>
<keyword evidence="1" id="KW-0812">Transmembrane</keyword>
<keyword evidence="1" id="KW-0472">Membrane</keyword>
<organism evidence="3 4">
    <name type="scientific">Celeribacter persicus</name>
    <dbReference type="NCBI Taxonomy" id="1651082"/>
    <lineage>
        <taxon>Bacteria</taxon>
        <taxon>Pseudomonadati</taxon>
        <taxon>Pseudomonadota</taxon>
        <taxon>Alphaproteobacteria</taxon>
        <taxon>Rhodobacterales</taxon>
        <taxon>Roseobacteraceae</taxon>
        <taxon>Celeribacter</taxon>
    </lineage>
</organism>
<proteinExistence type="predicted"/>
<name>A0A2T5HK51_9RHOB</name>
<dbReference type="OrthoDB" id="9808192at2"/>
<feature type="signal peptide" evidence="2">
    <location>
        <begin position="1"/>
        <end position="19"/>
    </location>
</feature>
<feature type="chain" id="PRO_5015412483" evidence="2">
    <location>
        <begin position="20"/>
        <end position="188"/>
    </location>
</feature>